<evidence type="ECO:0000256" key="5">
    <source>
        <dbReference type="ARBA" id="ARBA00022989"/>
    </source>
</evidence>
<accession>A0AAW2YNF6</accession>
<evidence type="ECO:0000256" key="6">
    <source>
        <dbReference type="ARBA" id="ARBA00023136"/>
    </source>
</evidence>
<sequence length="145" mass="16675">MSALGPNDVELQSTEQRPLQNASAPIVSNVTVTQVEQEPNLADEHPDEPEVSRFEATRDRIRNTIKSFGTTTKYFIHHKSKKDKRNYYCGNTCHGWATLFIYYLLFYAVLIGFFVGLYFLAYYIMPFPKQAALWQNPSAPYSLPQ</sequence>
<reference evidence="9 10" key="1">
    <citation type="submission" date="2024-03" db="EMBL/GenBank/DDBJ databases">
        <title>The Acrasis kona genome and developmental transcriptomes reveal deep origins of eukaryotic multicellular pathways.</title>
        <authorList>
            <person name="Sheikh S."/>
            <person name="Fu C.-J."/>
            <person name="Brown M.W."/>
            <person name="Baldauf S.L."/>
        </authorList>
    </citation>
    <scope>NUCLEOTIDE SEQUENCE [LARGE SCALE GENOMIC DNA]</scope>
    <source>
        <strain evidence="9 10">ATCC MYA-3509</strain>
    </source>
</reference>
<comment type="subcellular location">
    <subcellularLocation>
        <location evidence="1">Membrane</location>
        <topology evidence="1">Single-pass type II membrane protein</topology>
    </subcellularLocation>
</comment>
<feature type="region of interest" description="Disordered" evidence="7">
    <location>
        <begin position="1"/>
        <end position="23"/>
    </location>
</feature>
<dbReference type="InterPro" id="IPR038702">
    <property type="entry name" value="Na/K_ATPase_sub_beta_sf"/>
</dbReference>
<name>A0AAW2YNF6_9EUKA</name>
<keyword evidence="3 8" id="KW-0812">Transmembrane</keyword>
<evidence type="ECO:0000313" key="10">
    <source>
        <dbReference type="Proteomes" id="UP001431209"/>
    </source>
</evidence>
<dbReference type="InterPro" id="IPR000402">
    <property type="entry name" value="Na/K_ATPase_sub_beta"/>
</dbReference>
<dbReference type="EMBL" id="JAOPGA020000496">
    <property type="protein sequence ID" value="KAL0479021.1"/>
    <property type="molecule type" value="Genomic_DNA"/>
</dbReference>
<dbReference type="Gene3D" id="2.60.40.1660">
    <property type="entry name" value="Na, k-atpase alpha subunit"/>
    <property type="match status" value="1"/>
</dbReference>
<evidence type="ECO:0000256" key="3">
    <source>
        <dbReference type="ARBA" id="ARBA00022692"/>
    </source>
</evidence>
<protein>
    <submittedName>
        <fullName evidence="9">Uncharacterized protein</fullName>
    </submittedName>
</protein>
<evidence type="ECO:0000256" key="1">
    <source>
        <dbReference type="ARBA" id="ARBA00004606"/>
    </source>
</evidence>
<dbReference type="GO" id="GO:0006814">
    <property type="term" value="P:sodium ion transport"/>
    <property type="evidence" value="ECO:0007669"/>
    <property type="project" value="InterPro"/>
</dbReference>
<proteinExistence type="inferred from homology"/>
<dbReference type="Proteomes" id="UP001431209">
    <property type="component" value="Unassembled WGS sequence"/>
</dbReference>
<dbReference type="GO" id="GO:0005890">
    <property type="term" value="C:sodium:potassium-exchanging ATPase complex"/>
    <property type="evidence" value="ECO:0007669"/>
    <property type="project" value="InterPro"/>
</dbReference>
<gene>
    <name evidence="9" type="ORF">AKO1_007939</name>
</gene>
<comment type="similarity">
    <text evidence="2">Belongs to the X(+)/potassium ATPases subunit beta family.</text>
</comment>
<evidence type="ECO:0000256" key="7">
    <source>
        <dbReference type="SAM" id="MobiDB-lite"/>
    </source>
</evidence>
<keyword evidence="4" id="KW-0735">Signal-anchor</keyword>
<feature type="compositionally biased region" description="Polar residues" evidence="7">
    <location>
        <begin position="10"/>
        <end position="23"/>
    </location>
</feature>
<keyword evidence="5 8" id="KW-1133">Transmembrane helix</keyword>
<feature type="transmembrane region" description="Helical" evidence="8">
    <location>
        <begin position="100"/>
        <end position="125"/>
    </location>
</feature>
<dbReference type="GO" id="GO:0006813">
    <property type="term" value="P:potassium ion transport"/>
    <property type="evidence" value="ECO:0007669"/>
    <property type="project" value="InterPro"/>
</dbReference>
<comment type="caution">
    <text evidence="9">The sequence shown here is derived from an EMBL/GenBank/DDBJ whole genome shotgun (WGS) entry which is preliminary data.</text>
</comment>
<keyword evidence="10" id="KW-1185">Reference proteome</keyword>
<evidence type="ECO:0000256" key="2">
    <source>
        <dbReference type="ARBA" id="ARBA00005876"/>
    </source>
</evidence>
<evidence type="ECO:0000256" key="4">
    <source>
        <dbReference type="ARBA" id="ARBA00022968"/>
    </source>
</evidence>
<evidence type="ECO:0000256" key="8">
    <source>
        <dbReference type="SAM" id="Phobius"/>
    </source>
</evidence>
<organism evidence="9 10">
    <name type="scientific">Acrasis kona</name>
    <dbReference type="NCBI Taxonomy" id="1008807"/>
    <lineage>
        <taxon>Eukaryota</taxon>
        <taxon>Discoba</taxon>
        <taxon>Heterolobosea</taxon>
        <taxon>Tetramitia</taxon>
        <taxon>Eutetramitia</taxon>
        <taxon>Acrasidae</taxon>
        <taxon>Acrasis</taxon>
    </lineage>
</organism>
<evidence type="ECO:0000313" key="9">
    <source>
        <dbReference type="EMBL" id="KAL0479021.1"/>
    </source>
</evidence>
<dbReference type="AlphaFoldDB" id="A0AAW2YNF6"/>
<dbReference type="Pfam" id="PF00287">
    <property type="entry name" value="Na_K-ATPase"/>
    <property type="match status" value="1"/>
</dbReference>
<keyword evidence="6 8" id="KW-0472">Membrane</keyword>